<dbReference type="RefSeq" id="WP_167584846.1">
    <property type="nucleotide sequence ID" value="NZ_CAAKOC010000190.1"/>
</dbReference>
<dbReference type="EMBL" id="JARPWY010000041">
    <property type="protein sequence ID" value="MDT2515351.1"/>
    <property type="molecule type" value="Genomic_DNA"/>
</dbReference>
<dbReference type="AlphaFoldDB" id="A0AAJ1IXZ1"/>
<accession>A0AAJ1IXZ1</accession>
<keyword evidence="1" id="KW-0812">Transmembrane</keyword>
<protein>
    <submittedName>
        <fullName evidence="3">Uncharacterized protein</fullName>
    </submittedName>
</protein>
<evidence type="ECO:0000256" key="1">
    <source>
        <dbReference type="SAM" id="Phobius"/>
    </source>
</evidence>
<evidence type="ECO:0000313" key="2">
    <source>
        <dbReference type="EMBL" id="MDT2401742.1"/>
    </source>
</evidence>
<sequence length="56" mass="6309">MYLIALVVFIILVGVYNVFLSLSRRRKNTITPLMVNIQVTLNIVLVVAGLIYLIFG</sequence>
<comment type="caution">
    <text evidence="3">The sequence shown here is derived from an EMBL/GenBank/DDBJ whole genome shotgun (WGS) entry which is preliminary data.</text>
</comment>
<gene>
    <name evidence="2" type="ORF">P7D43_05100</name>
    <name evidence="3" type="ORF">P7D79_14085</name>
</gene>
<keyword evidence="1" id="KW-0472">Membrane</keyword>
<dbReference type="Proteomes" id="UP001264335">
    <property type="component" value="Unassembled WGS sequence"/>
</dbReference>
<dbReference type="Proteomes" id="UP001260773">
    <property type="component" value="Unassembled WGS sequence"/>
</dbReference>
<dbReference type="EMBL" id="JARPWH010000011">
    <property type="protein sequence ID" value="MDT2401742.1"/>
    <property type="molecule type" value="Genomic_DNA"/>
</dbReference>
<proteinExistence type="predicted"/>
<keyword evidence="1" id="KW-1133">Transmembrane helix</keyword>
<feature type="transmembrane region" description="Helical" evidence="1">
    <location>
        <begin position="6"/>
        <end position="23"/>
    </location>
</feature>
<organism evidence="3 4">
    <name type="scientific">Enterococcus avium</name>
    <name type="common">Streptococcus avium</name>
    <dbReference type="NCBI Taxonomy" id="33945"/>
    <lineage>
        <taxon>Bacteria</taxon>
        <taxon>Bacillati</taxon>
        <taxon>Bacillota</taxon>
        <taxon>Bacilli</taxon>
        <taxon>Lactobacillales</taxon>
        <taxon>Enterococcaceae</taxon>
        <taxon>Enterococcus</taxon>
    </lineage>
</organism>
<evidence type="ECO:0000313" key="4">
    <source>
        <dbReference type="Proteomes" id="UP001264335"/>
    </source>
</evidence>
<name>A0AAJ1IXZ1_ENTAV</name>
<evidence type="ECO:0000313" key="3">
    <source>
        <dbReference type="EMBL" id="MDT2515351.1"/>
    </source>
</evidence>
<feature type="transmembrane region" description="Helical" evidence="1">
    <location>
        <begin position="35"/>
        <end position="55"/>
    </location>
</feature>
<reference evidence="3 4" key="1">
    <citation type="submission" date="2023-03" db="EMBL/GenBank/DDBJ databases">
        <authorList>
            <person name="Shen W."/>
            <person name="Cai J."/>
        </authorList>
    </citation>
    <scope>NUCLEOTIDE SEQUENCE [LARGE SCALE GENOMIC DNA]</scope>
    <source>
        <strain evidence="2">P33-2</strain>
        <strain evidence="3 4">Y2</strain>
    </source>
</reference>